<evidence type="ECO:0000313" key="1">
    <source>
        <dbReference type="EMBL" id="GFG89023.1"/>
    </source>
</evidence>
<name>A0A7I9YKI8_MYCBU</name>
<dbReference type="EMBL" id="BLKZ01000001">
    <property type="protein sequence ID" value="GFG89023.1"/>
    <property type="molecule type" value="Genomic_DNA"/>
</dbReference>
<dbReference type="Proteomes" id="UP000465360">
    <property type="component" value="Unassembled WGS sequence"/>
</dbReference>
<protein>
    <submittedName>
        <fullName evidence="1">Uncharacterized protein</fullName>
    </submittedName>
</protein>
<gene>
    <name evidence="1" type="ORF">MBOU_10650</name>
</gene>
<evidence type="ECO:0000313" key="2">
    <source>
        <dbReference type="Proteomes" id="UP000465360"/>
    </source>
</evidence>
<dbReference type="AlphaFoldDB" id="A0A7I9YKI8"/>
<keyword evidence="2" id="KW-1185">Reference proteome</keyword>
<dbReference type="RefSeq" id="WP_263991863.1">
    <property type="nucleotide sequence ID" value="NZ_JACKSX010000014.1"/>
</dbReference>
<reference evidence="1 2" key="1">
    <citation type="journal article" date="2019" name="Emerg. Microbes Infect.">
        <title>Comprehensive subspecies identification of 175 nontuberculous mycobacteria species based on 7547 genomic profiles.</title>
        <authorList>
            <person name="Matsumoto Y."/>
            <person name="Kinjo T."/>
            <person name="Motooka D."/>
            <person name="Nabeya D."/>
            <person name="Jung N."/>
            <person name="Uechi K."/>
            <person name="Horii T."/>
            <person name="Iida T."/>
            <person name="Fujita J."/>
            <person name="Nakamura S."/>
        </authorList>
    </citation>
    <scope>NUCLEOTIDE SEQUENCE [LARGE SCALE GENOMIC DNA]</scope>
    <source>
        <strain evidence="1 2">JCM 30725</strain>
    </source>
</reference>
<comment type="caution">
    <text evidence="1">The sequence shown here is derived from an EMBL/GenBank/DDBJ whole genome shotgun (WGS) entry which is preliminary data.</text>
</comment>
<accession>A0A7I9YKI8</accession>
<proteinExistence type="predicted"/>
<organism evidence="1 2">
    <name type="scientific">Mycobacterium bourgelatii</name>
    <dbReference type="NCBI Taxonomy" id="1273442"/>
    <lineage>
        <taxon>Bacteria</taxon>
        <taxon>Bacillati</taxon>
        <taxon>Actinomycetota</taxon>
        <taxon>Actinomycetes</taxon>
        <taxon>Mycobacteriales</taxon>
        <taxon>Mycobacteriaceae</taxon>
        <taxon>Mycobacterium</taxon>
    </lineage>
</organism>
<sequence>MINSDIFGVGAAGAPSRWVGATTAKAAHAAAPAARLASAKHRAAATDASVNRGPT</sequence>